<comment type="similarity">
    <text evidence="2">Belongs to the NAD(P)-dependent epimerase/dehydratase family.</text>
</comment>
<comment type="caution">
    <text evidence="4">The sequence shown here is derived from an EMBL/GenBank/DDBJ whole genome shotgun (WGS) entry which is preliminary data.</text>
</comment>
<dbReference type="InterPro" id="IPR036291">
    <property type="entry name" value="NAD(P)-bd_dom_sf"/>
</dbReference>
<dbReference type="InterPro" id="IPR001509">
    <property type="entry name" value="Epimerase_deHydtase"/>
</dbReference>
<dbReference type="Gene3D" id="3.40.50.720">
    <property type="entry name" value="NAD(P)-binding Rossmann-like Domain"/>
    <property type="match status" value="1"/>
</dbReference>
<dbReference type="EC" id="4.2.1.45" evidence="4"/>
<evidence type="ECO:0000259" key="3">
    <source>
        <dbReference type="Pfam" id="PF01370"/>
    </source>
</evidence>
<dbReference type="GO" id="GO:0047733">
    <property type="term" value="F:CDP-glucose 4,6-dehydratase activity"/>
    <property type="evidence" value="ECO:0007669"/>
    <property type="project" value="UniProtKB-EC"/>
</dbReference>
<proteinExistence type="inferred from homology"/>
<dbReference type="InterPro" id="IPR013445">
    <property type="entry name" value="CDP_4_6_deHydtase"/>
</dbReference>
<keyword evidence="5" id="KW-1185">Reference proteome</keyword>
<comment type="pathway">
    <text evidence="1">Bacterial outer membrane biogenesis; LPS O-antigen biosynthesis.</text>
</comment>
<accession>A0A7X0B1F5</accession>
<dbReference type="EMBL" id="JACIIZ010000009">
    <property type="protein sequence ID" value="MBB6252925.1"/>
    <property type="molecule type" value="Genomic_DNA"/>
</dbReference>
<dbReference type="Gene3D" id="3.90.25.10">
    <property type="entry name" value="UDP-galactose 4-epimerase, domain 1"/>
    <property type="match status" value="1"/>
</dbReference>
<organism evidence="4 5">
    <name type="scientific">Nitrospirillum iridis</name>
    <dbReference type="NCBI Taxonomy" id="765888"/>
    <lineage>
        <taxon>Bacteria</taxon>
        <taxon>Pseudomonadati</taxon>
        <taxon>Pseudomonadota</taxon>
        <taxon>Alphaproteobacteria</taxon>
        <taxon>Rhodospirillales</taxon>
        <taxon>Azospirillaceae</taxon>
        <taxon>Nitrospirillum</taxon>
    </lineage>
</organism>
<feature type="domain" description="NAD-dependent epimerase/dehydratase" evidence="3">
    <location>
        <begin position="36"/>
        <end position="208"/>
    </location>
</feature>
<sequence>MSLWLSALGAKVTGYSLAPPTTPSLFDLANVADGMDSVIGDIRDLAALETAFDRARPEVVIHMAAQPLVRASYSDPLGTYSTNVMGTANVLDVVRRTQGVKAAIAITSDKCYENREQIWGYREHDPMGGYDPYSNSKGCSELVVSAFRDSYFKKAGSSVALASVRAGNVIGGGDWATDRLLPDAMRAFMEGRALEIRNPGAVRPWQHVLEPLYGYLLLGGLLLGDNGVDFAEGWNFGPGSDSNQPVSSIVDAAVASWGDGAAWRQMGDPAGLHEAHFLHLDCTKAKVRLGWTPIYDYRQAVALTVEWFKAYRAASDMRALTARQISAYMDQLNQAA</sequence>
<evidence type="ECO:0000256" key="2">
    <source>
        <dbReference type="ARBA" id="ARBA00007637"/>
    </source>
</evidence>
<dbReference type="Pfam" id="PF01370">
    <property type="entry name" value="Epimerase"/>
    <property type="match status" value="1"/>
</dbReference>
<evidence type="ECO:0000313" key="4">
    <source>
        <dbReference type="EMBL" id="MBB6252925.1"/>
    </source>
</evidence>
<dbReference type="SUPFAM" id="SSF51735">
    <property type="entry name" value="NAD(P)-binding Rossmann-fold domains"/>
    <property type="match status" value="1"/>
</dbReference>
<dbReference type="AlphaFoldDB" id="A0A7X0B1F5"/>
<gene>
    <name evidence="4" type="ORF">FHS74_003493</name>
</gene>
<dbReference type="NCBIfam" id="TIGR02622">
    <property type="entry name" value="CDP_4_6_dhtase"/>
    <property type="match status" value="1"/>
</dbReference>
<keyword evidence="4" id="KW-0456">Lyase</keyword>
<reference evidence="4 5" key="1">
    <citation type="submission" date="2020-08" db="EMBL/GenBank/DDBJ databases">
        <title>Genomic Encyclopedia of Type Strains, Phase IV (KMG-IV): sequencing the most valuable type-strain genomes for metagenomic binning, comparative biology and taxonomic classification.</title>
        <authorList>
            <person name="Goeker M."/>
        </authorList>
    </citation>
    <scope>NUCLEOTIDE SEQUENCE [LARGE SCALE GENOMIC DNA]</scope>
    <source>
        <strain evidence="4 5">DSM 22198</strain>
    </source>
</reference>
<evidence type="ECO:0000256" key="1">
    <source>
        <dbReference type="ARBA" id="ARBA00005125"/>
    </source>
</evidence>
<dbReference type="Proteomes" id="UP000539175">
    <property type="component" value="Unassembled WGS sequence"/>
</dbReference>
<dbReference type="PANTHER" id="PTHR43000">
    <property type="entry name" value="DTDP-D-GLUCOSE 4,6-DEHYDRATASE-RELATED"/>
    <property type="match status" value="1"/>
</dbReference>
<protein>
    <submittedName>
        <fullName evidence="4">CDP-glucose 4,6-dehydratase</fullName>
        <ecNumber evidence="4">4.2.1.45</ecNumber>
    </submittedName>
</protein>
<evidence type="ECO:0000313" key="5">
    <source>
        <dbReference type="Proteomes" id="UP000539175"/>
    </source>
</evidence>
<name>A0A7X0B1F5_9PROT</name>